<dbReference type="InterPro" id="IPR000857">
    <property type="entry name" value="MyTH4_dom"/>
</dbReference>
<accession>A0A7E4VLF9</accession>
<dbReference type="WBParaSite" id="Pan_g22313.t1">
    <property type="protein sequence ID" value="Pan_g22313.t1"/>
    <property type="gene ID" value="Pan_g22313"/>
</dbReference>
<dbReference type="InterPro" id="IPR000299">
    <property type="entry name" value="FERM_domain"/>
</dbReference>
<dbReference type="SMART" id="SM00139">
    <property type="entry name" value="MyTH4"/>
    <property type="match status" value="1"/>
</dbReference>
<dbReference type="Gene3D" id="1.25.40.530">
    <property type="entry name" value="MyTH4 domain"/>
    <property type="match status" value="1"/>
</dbReference>
<evidence type="ECO:0000313" key="8">
    <source>
        <dbReference type="Proteomes" id="UP000492821"/>
    </source>
</evidence>
<dbReference type="PROSITE" id="PS51016">
    <property type="entry name" value="MYTH4"/>
    <property type="match status" value="1"/>
</dbReference>
<keyword evidence="5" id="KW-0009">Actin-binding</keyword>
<feature type="domain" description="MyTH4" evidence="7">
    <location>
        <begin position="64"/>
        <end position="219"/>
    </location>
</feature>
<evidence type="ECO:0000256" key="4">
    <source>
        <dbReference type="ARBA" id="ARBA00022737"/>
    </source>
</evidence>
<dbReference type="Proteomes" id="UP000492821">
    <property type="component" value="Unassembled WGS sequence"/>
</dbReference>
<dbReference type="PANTHER" id="PTHR22692">
    <property type="entry name" value="MYOSIN VII, XV"/>
    <property type="match status" value="1"/>
</dbReference>
<sequence>MKDGVYSNWADQSIYGVPQGERLTMTEFALRYFRQPKSSDYGSFTLNRKKKDWTWQDVTDKVKFTEKPLTHSLLKLESSEFDKTAVDLFDCVMRYMGDMHKKRGQTITDCVYEILSACHKNQVLADEVYCQIIKQTTCNKSPKADSLLLGWRLFTIITAYFAPSTSLQPYLIKYLNDIANDPRRPFNGTANLCLINLQQTLKYGGRKFILTAAEVEAITSGKNVKRQAYEFPGDQKKLISTRTITVAEEIIKDMCNEMNVWSEIEQAEFALCYILDRDSSLRVLSNNEYILDITSELETRNEKFTLILTRTVWIHPLREDNQLYIDVLFFQVMPNYMAGLLTPLPIGSKAQLPAKTLDDAAKLAAYLHLASGNAADSLTDEAVQTLIPRTVLDRAQLSPSNWVGRISQKLAAISTNTNGNLARLEFLKIIQNWPLYGSSFYFVAKCQLAEKTYEGPVVAVNKTGLSILSPANLDVQLNCPLSTIRSSRKYNNANGSFLDIHLGPENDPEAAILTIATDLGSEIARVIGQYVYLSSHKAQTIFNTRNVRQA</sequence>
<evidence type="ECO:0000256" key="1">
    <source>
        <dbReference type="ARBA" id="ARBA00004496"/>
    </source>
</evidence>
<organism evidence="8 9">
    <name type="scientific">Panagrellus redivivus</name>
    <name type="common">Microworm</name>
    <dbReference type="NCBI Taxonomy" id="6233"/>
    <lineage>
        <taxon>Eukaryota</taxon>
        <taxon>Metazoa</taxon>
        <taxon>Ecdysozoa</taxon>
        <taxon>Nematoda</taxon>
        <taxon>Chromadorea</taxon>
        <taxon>Rhabditida</taxon>
        <taxon>Tylenchina</taxon>
        <taxon>Panagrolaimomorpha</taxon>
        <taxon>Panagrolaimoidea</taxon>
        <taxon>Panagrolaimidae</taxon>
        <taxon>Panagrellus</taxon>
    </lineage>
</organism>
<name>A0A7E4VLF9_PANRE</name>
<dbReference type="GO" id="GO:0003779">
    <property type="term" value="F:actin binding"/>
    <property type="evidence" value="ECO:0007669"/>
    <property type="project" value="UniProtKB-KW"/>
</dbReference>
<feature type="domain" description="FERM" evidence="6">
    <location>
        <begin position="224"/>
        <end position="538"/>
    </location>
</feature>
<evidence type="ECO:0000259" key="6">
    <source>
        <dbReference type="PROSITE" id="PS50057"/>
    </source>
</evidence>
<dbReference type="InterPro" id="IPR038185">
    <property type="entry name" value="MyTH4_dom_sf"/>
</dbReference>
<keyword evidence="3" id="KW-0963">Cytoplasm</keyword>
<dbReference type="Pfam" id="PF00373">
    <property type="entry name" value="FERM_M"/>
    <property type="match status" value="1"/>
</dbReference>
<dbReference type="AlphaFoldDB" id="A0A7E4VLF9"/>
<dbReference type="InterPro" id="IPR019748">
    <property type="entry name" value="FERM_central"/>
</dbReference>
<keyword evidence="4" id="KW-0677">Repeat</keyword>
<dbReference type="SMART" id="SM00295">
    <property type="entry name" value="B41"/>
    <property type="match status" value="1"/>
</dbReference>
<dbReference type="Pfam" id="PF00784">
    <property type="entry name" value="MyTH4"/>
    <property type="match status" value="1"/>
</dbReference>
<dbReference type="InterPro" id="IPR051567">
    <property type="entry name" value="Unconventional_Myosin_ATPase"/>
</dbReference>
<dbReference type="InterPro" id="IPR011993">
    <property type="entry name" value="PH-like_dom_sf"/>
</dbReference>
<reference evidence="9" key="2">
    <citation type="submission" date="2020-10" db="UniProtKB">
        <authorList>
            <consortium name="WormBaseParasite"/>
        </authorList>
    </citation>
    <scope>IDENTIFICATION</scope>
</reference>
<evidence type="ECO:0000256" key="5">
    <source>
        <dbReference type="ARBA" id="ARBA00023203"/>
    </source>
</evidence>
<keyword evidence="8" id="KW-1185">Reference proteome</keyword>
<protein>
    <submittedName>
        <fullName evidence="9">MyTH4 domain-containing protein</fullName>
    </submittedName>
</protein>
<proteinExistence type="inferred from homology"/>
<reference evidence="8" key="1">
    <citation type="journal article" date="2013" name="Genetics">
        <title>The draft genome and transcriptome of Panagrellus redivivus are shaped by the harsh demands of a free-living lifestyle.</title>
        <authorList>
            <person name="Srinivasan J."/>
            <person name="Dillman A.R."/>
            <person name="Macchietto M.G."/>
            <person name="Heikkinen L."/>
            <person name="Lakso M."/>
            <person name="Fracchia K.M."/>
            <person name="Antoshechkin I."/>
            <person name="Mortazavi A."/>
            <person name="Wong G."/>
            <person name="Sternberg P.W."/>
        </authorList>
    </citation>
    <scope>NUCLEOTIDE SEQUENCE [LARGE SCALE GENOMIC DNA]</scope>
    <source>
        <strain evidence="8">MT8872</strain>
    </source>
</reference>
<dbReference type="Gene3D" id="2.30.29.30">
    <property type="entry name" value="Pleckstrin-homology domain (PH domain)/Phosphotyrosine-binding domain (PTB)"/>
    <property type="match status" value="1"/>
</dbReference>
<evidence type="ECO:0000256" key="2">
    <source>
        <dbReference type="ARBA" id="ARBA00008314"/>
    </source>
</evidence>
<dbReference type="InterPro" id="IPR019749">
    <property type="entry name" value="Band_41_domain"/>
</dbReference>
<comment type="subcellular location">
    <subcellularLocation>
        <location evidence="1">Cytoplasm</location>
    </subcellularLocation>
</comment>
<evidence type="ECO:0000256" key="3">
    <source>
        <dbReference type="ARBA" id="ARBA00022490"/>
    </source>
</evidence>
<dbReference type="GO" id="GO:0005856">
    <property type="term" value="C:cytoskeleton"/>
    <property type="evidence" value="ECO:0007669"/>
    <property type="project" value="InterPro"/>
</dbReference>
<evidence type="ECO:0000313" key="9">
    <source>
        <dbReference type="WBParaSite" id="Pan_g22313.t1"/>
    </source>
</evidence>
<evidence type="ECO:0000259" key="7">
    <source>
        <dbReference type="PROSITE" id="PS51016"/>
    </source>
</evidence>
<dbReference type="PANTHER" id="PTHR22692:SF26">
    <property type="entry name" value="SH3 DOMAIN-CONTAINING PROTEIN"/>
    <property type="match status" value="1"/>
</dbReference>
<comment type="similarity">
    <text evidence="2">Belongs to the TRAFAC class myosin-kinesin ATPase superfamily. Myosin family.</text>
</comment>
<dbReference type="PROSITE" id="PS50057">
    <property type="entry name" value="FERM_3"/>
    <property type="match status" value="1"/>
</dbReference>